<dbReference type="Pfam" id="PF13086">
    <property type="entry name" value="AAA_11"/>
    <property type="match status" value="1"/>
</dbReference>
<dbReference type="RefSeq" id="WP_092599393.1">
    <property type="nucleotide sequence ID" value="NZ_FNJR01000003.1"/>
</dbReference>
<dbReference type="InterPro" id="IPR041677">
    <property type="entry name" value="DNA2/NAM7_AAA_11"/>
</dbReference>
<dbReference type="AlphaFoldDB" id="A0A1H0S405"/>
<feature type="domain" description="DNA2/NAM7 helicase helicase" evidence="8">
    <location>
        <begin position="546"/>
        <end position="894"/>
    </location>
</feature>
<reference evidence="11" key="1">
    <citation type="submission" date="2016-10" db="EMBL/GenBank/DDBJ databases">
        <authorList>
            <person name="Varghese N."/>
            <person name="Submissions S."/>
        </authorList>
    </citation>
    <scope>NUCLEOTIDE SEQUENCE [LARGE SCALE GENOMIC DNA]</scope>
    <source>
        <strain evidence="11">DSM 46732</strain>
    </source>
</reference>
<dbReference type="InterPro" id="IPR047187">
    <property type="entry name" value="SF1_C_Upf1"/>
</dbReference>
<gene>
    <name evidence="10" type="ORF">SAMN04487905_103371</name>
</gene>
<dbReference type="SUPFAM" id="SSF52129">
    <property type="entry name" value="Caspase-like"/>
    <property type="match status" value="1"/>
</dbReference>
<evidence type="ECO:0000256" key="6">
    <source>
        <dbReference type="SAM" id="Coils"/>
    </source>
</evidence>
<keyword evidence="6" id="KW-0175">Coiled coil</keyword>
<dbReference type="Gene3D" id="3.40.50.1460">
    <property type="match status" value="1"/>
</dbReference>
<dbReference type="InterPro" id="IPR041679">
    <property type="entry name" value="DNA2/NAM7-like_C"/>
</dbReference>
<dbReference type="Proteomes" id="UP000199497">
    <property type="component" value="Unassembled WGS sequence"/>
</dbReference>
<dbReference type="GO" id="GO:0043139">
    <property type="term" value="F:5'-3' DNA helicase activity"/>
    <property type="evidence" value="ECO:0007669"/>
    <property type="project" value="TreeGrafter"/>
</dbReference>
<comment type="similarity">
    <text evidence="1">Belongs to the DNA2/NAM7 helicase family.</text>
</comment>
<dbReference type="Gene3D" id="3.40.50.300">
    <property type="entry name" value="P-loop containing nucleotide triphosphate hydrolases"/>
    <property type="match status" value="3"/>
</dbReference>
<evidence type="ECO:0000313" key="11">
    <source>
        <dbReference type="Proteomes" id="UP000199497"/>
    </source>
</evidence>
<evidence type="ECO:0000259" key="9">
    <source>
        <dbReference type="Pfam" id="PF13087"/>
    </source>
</evidence>
<dbReference type="EMBL" id="FNJR01000003">
    <property type="protein sequence ID" value="SDP36460.1"/>
    <property type="molecule type" value="Genomic_DNA"/>
</dbReference>
<evidence type="ECO:0000256" key="3">
    <source>
        <dbReference type="ARBA" id="ARBA00022801"/>
    </source>
</evidence>
<feature type="coiled-coil region" evidence="6">
    <location>
        <begin position="777"/>
        <end position="804"/>
    </location>
</feature>
<name>A0A1H0S405_9ACTN</name>
<dbReference type="InterPro" id="IPR027417">
    <property type="entry name" value="P-loop_NTPase"/>
</dbReference>
<dbReference type="InterPro" id="IPR029030">
    <property type="entry name" value="Caspase-like_dom_sf"/>
</dbReference>
<dbReference type="GO" id="GO:0016787">
    <property type="term" value="F:hydrolase activity"/>
    <property type="evidence" value="ECO:0007669"/>
    <property type="project" value="UniProtKB-KW"/>
</dbReference>
<dbReference type="PANTHER" id="PTHR43788:SF8">
    <property type="entry name" value="DNA-BINDING PROTEIN SMUBP-2"/>
    <property type="match status" value="1"/>
</dbReference>
<keyword evidence="5" id="KW-0067">ATP-binding</keyword>
<evidence type="ECO:0000256" key="7">
    <source>
        <dbReference type="SAM" id="MobiDB-lite"/>
    </source>
</evidence>
<evidence type="ECO:0000256" key="2">
    <source>
        <dbReference type="ARBA" id="ARBA00022741"/>
    </source>
</evidence>
<proteinExistence type="inferred from homology"/>
<feature type="domain" description="DNA2/NAM7 helicase-like C-terminal" evidence="9">
    <location>
        <begin position="928"/>
        <end position="1105"/>
    </location>
</feature>
<evidence type="ECO:0000256" key="4">
    <source>
        <dbReference type="ARBA" id="ARBA00022806"/>
    </source>
</evidence>
<protein>
    <submittedName>
        <fullName evidence="10">Caspase domain-containing protein</fullName>
    </submittedName>
</protein>
<dbReference type="GO" id="GO:0005524">
    <property type="term" value="F:ATP binding"/>
    <property type="evidence" value="ECO:0007669"/>
    <property type="project" value="UniProtKB-KW"/>
</dbReference>
<dbReference type="InterPro" id="IPR018247">
    <property type="entry name" value="EF_Hand_1_Ca_BS"/>
</dbReference>
<dbReference type="NCBIfam" id="NF047832">
    <property type="entry name" value="caspase_w_EACC1"/>
    <property type="match status" value="1"/>
</dbReference>
<dbReference type="OrthoDB" id="3197455at2"/>
<feature type="region of interest" description="Disordered" evidence="7">
    <location>
        <begin position="261"/>
        <end position="282"/>
    </location>
</feature>
<keyword evidence="4" id="KW-0347">Helicase</keyword>
<dbReference type="PROSITE" id="PS00018">
    <property type="entry name" value="EF_HAND_1"/>
    <property type="match status" value="1"/>
</dbReference>
<dbReference type="STRING" id="405564.SAMN04487905_103371"/>
<accession>A0A1H0S405</accession>
<dbReference type="SUPFAM" id="SSF52540">
    <property type="entry name" value="P-loop containing nucleoside triphosphate hydrolases"/>
    <property type="match status" value="1"/>
</dbReference>
<evidence type="ECO:0000256" key="5">
    <source>
        <dbReference type="ARBA" id="ARBA00022840"/>
    </source>
</evidence>
<sequence length="1241" mass="138496">MSDHLYKRALLIGTESYDDPDLGELRCARADITQLRQVLEHPAIGAFTDVGVVLDPTAVEMSRVIAEFLGGLGAQDLGLLYISGHGTRVLSSGEFFFLASDSDSSDADSIENTGVGASFVNEYLELCAAPQKVAMLDCCYSGGYSLGIRTRESKSAGPSPKLLNSRGVYVVSSSGPNEKSWGGEETPDGPLPSVFTGEVLEALRTGRCDTDNDGLVSVDELFRYVSNRMRNREDAESEQFPTFSSDKVNADIVLARAYSGPPLKPAPAPSAEEAKSLPRTVASDTGSETRWSVLLDYYRRCLRDGEDTMPLMGVDQSDERYVCLTGSECLLSGDLDENGTLPVPEEATSFVDQTVHDGDELWYGYPAVVLRHDARGQRYRTPQFAPLFVRRVHVVSDDEGNERLEPQGEILPHPQLAERTMGTEGAAKLRETFYSHWRAGMHNQLVQETSYYLREEFRLREVEPLRPLELEPNIDRRTPAEGARNAAVLFSLPTRNQANKKLLEELEKIATSDTKTLRRTALSPLLTGEIEWDETRRWQRVAPRPLNERQEEILASAMSRTLTVATGPPGTGKSQLVANLVATAVSAGQSVLMTSSNNRAVDEVWQRCSDLVPGSLIRTGSAYTRVNYRDKEREELRKVLDNDGSNTNRATVSAELKWANEELDQARKWIATKAECESELLSLGEQRAELVGQLDDTLAGLSRELGGRTDLESLARRAERVAGARWFGRRRRARFLRRNVRKGINPTSELCESIGRWARIERLWREAVVRADALAGDDTQRENLEQANRRLHELSRRMLEQSVADAARAGRQDILALLHAQGKDWSELRTVLRHVRGWAVTNQSASRFPLAPRLFDLAIVDEASQCSIPQVLPVLYRAKRVLIIGDPMQLPPVVTLSSTREAEARREAGIDGGWLEEQRRTYHRHSAFHAFRRHTGGSLLLDEHFRCHPRIATVSNASFYGRQLAVLTDVGRQRGIDRPPVVWSDVSGRAQRQRDGSWVNQDEALRVVESVRYLLRKLPEDGEVGIVTPFAAQAKLLQRWCGDEDRVQVGTVHRFQGSERDAIVFSLVAGAEVKPGTRAWLNNQWNLWNVAITRARSHLIVVGDREVWRKQGGIGGYLAEIAGNDGSGPWDEPDLTEDRLLMRLYKQLSSRTSGECSLAEEVRGHRADVLVSEGAGETAVLLDRGYGEMPPGRHLRLRYEHSRLLAAPEEGRAAFRVPAWRLFDERFLGREDGGIRPLGGR</sequence>
<evidence type="ECO:0000256" key="1">
    <source>
        <dbReference type="ARBA" id="ARBA00007913"/>
    </source>
</evidence>
<keyword evidence="3" id="KW-0378">Hydrolase</keyword>
<dbReference type="PANTHER" id="PTHR43788">
    <property type="entry name" value="DNA2/NAM7 HELICASE FAMILY MEMBER"/>
    <property type="match status" value="1"/>
</dbReference>
<dbReference type="InterPro" id="IPR050534">
    <property type="entry name" value="Coronavir_polyprotein_1ab"/>
</dbReference>
<dbReference type="Pfam" id="PF13087">
    <property type="entry name" value="AAA_12"/>
    <property type="match status" value="1"/>
</dbReference>
<keyword evidence="11" id="KW-1185">Reference proteome</keyword>
<dbReference type="CDD" id="cd18808">
    <property type="entry name" value="SF1_C_Upf1"/>
    <property type="match status" value="1"/>
</dbReference>
<organism evidence="10 11">
    <name type="scientific">Actinopolyspora xinjiangensis</name>
    <dbReference type="NCBI Taxonomy" id="405564"/>
    <lineage>
        <taxon>Bacteria</taxon>
        <taxon>Bacillati</taxon>
        <taxon>Actinomycetota</taxon>
        <taxon>Actinomycetes</taxon>
        <taxon>Actinopolysporales</taxon>
        <taxon>Actinopolysporaceae</taxon>
        <taxon>Actinopolyspora</taxon>
    </lineage>
</organism>
<evidence type="ECO:0000313" key="10">
    <source>
        <dbReference type="EMBL" id="SDP36460.1"/>
    </source>
</evidence>
<keyword evidence="2" id="KW-0547">Nucleotide-binding</keyword>
<evidence type="ECO:0000259" key="8">
    <source>
        <dbReference type="Pfam" id="PF13086"/>
    </source>
</evidence>